<evidence type="ECO:0000259" key="2">
    <source>
        <dbReference type="Pfam" id="PF16313"/>
    </source>
</evidence>
<dbReference type="SUPFAM" id="SSF55486">
    <property type="entry name" value="Metalloproteases ('zincins'), catalytic domain"/>
    <property type="match status" value="1"/>
</dbReference>
<dbReference type="PANTHER" id="PTHR38478:SF1">
    <property type="entry name" value="ZINC DEPENDENT METALLOPROTEASE DOMAIN LIPOPROTEIN"/>
    <property type="match status" value="1"/>
</dbReference>
<organism evidence="4">
    <name type="scientific">marine metagenome</name>
    <dbReference type="NCBI Taxonomy" id="408172"/>
    <lineage>
        <taxon>unclassified sequences</taxon>
        <taxon>metagenomes</taxon>
        <taxon>ecological metagenomes</taxon>
    </lineage>
</organism>
<feature type="non-terminal residue" evidence="4">
    <location>
        <position position="585"/>
    </location>
</feature>
<protein>
    <recommendedName>
        <fullName evidence="5">DUF5117 domain-containing protein</fullName>
    </recommendedName>
</protein>
<dbReference type="InterPro" id="IPR024079">
    <property type="entry name" value="MetalloPept_cat_dom_sf"/>
</dbReference>
<evidence type="ECO:0000313" key="4">
    <source>
        <dbReference type="EMBL" id="SVB42225.1"/>
    </source>
</evidence>
<dbReference type="Pfam" id="PF16313">
    <property type="entry name" value="DUF4953"/>
    <property type="match status" value="1"/>
</dbReference>
<dbReference type="InterPro" id="IPR032534">
    <property type="entry name" value="EcxA_zinc-bd"/>
</dbReference>
<dbReference type="Pfam" id="PF17148">
    <property type="entry name" value="DUF5117"/>
    <property type="match status" value="1"/>
</dbReference>
<evidence type="ECO:0000256" key="1">
    <source>
        <dbReference type="SAM" id="MobiDB-lite"/>
    </source>
</evidence>
<proteinExistence type="predicted"/>
<feature type="non-terminal residue" evidence="4">
    <location>
        <position position="1"/>
    </location>
</feature>
<name>A0A382DVC6_9ZZZZ</name>
<dbReference type="InterPro" id="IPR033413">
    <property type="entry name" value="DUF5117"/>
</dbReference>
<accession>A0A382DVC6</accession>
<dbReference type="PANTHER" id="PTHR38478">
    <property type="entry name" value="PEPTIDASE M1A AND M12B"/>
    <property type="match status" value="1"/>
</dbReference>
<feature type="domain" description="EcxA zinc-binding" evidence="2">
    <location>
        <begin position="435"/>
        <end position="584"/>
    </location>
</feature>
<dbReference type="AlphaFoldDB" id="A0A382DVC6"/>
<feature type="domain" description="DUF5117" evidence="3">
    <location>
        <begin position="84"/>
        <end position="265"/>
    </location>
</feature>
<dbReference type="InterPro" id="IPR034032">
    <property type="entry name" value="Zn_MMP-like_bac"/>
</dbReference>
<gene>
    <name evidence="4" type="ORF">METZ01_LOCUS195079</name>
</gene>
<dbReference type="GO" id="GO:0008237">
    <property type="term" value="F:metallopeptidase activity"/>
    <property type="evidence" value="ECO:0007669"/>
    <property type="project" value="InterPro"/>
</dbReference>
<reference evidence="4" key="1">
    <citation type="submission" date="2018-05" db="EMBL/GenBank/DDBJ databases">
        <authorList>
            <person name="Lanie J.A."/>
            <person name="Ng W.-L."/>
            <person name="Kazmierczak K.M."/>
            <person name="Andrzejewski T.M."/>
            <person name="Davidsen T.M."/>
            <person name="Wayne K.J."/>
            <person name="Tettelin H."/>
            <person name="Glass J.I."/>
            <person name="Rusch D."/>
            <person name="Podicherti R."/>
            <person name="Tsui H.-C.T."/>
            <person name="Winkler M.E."/>
        </authorList>
    </citation>
    <scope>NUCLEOTIDE SEQUENCE</scope>
</reference>
<evidence type="ECO:0008006" key="5">
    <source>
        <dbReference type="Google" id="ProtNLM"/>
    </source>
</evidence>
<dbReference type="CDD" id="cd04276">
    <property type="entry name" value="ZnMc_MMP_like_2"/>
    <property type="match status" value="1"/>
</dbReference>
<dbReference type="EMBL" id="UINC01041237">
    <property type="protein sequence ID" value="SVB42225.1"/>
    <property type="molecule type" value="Genomic_DNA"/>
</dbReference>
<dbReference type="Gene3D" id="3.40.390.10">
    <property type="entry name" value="Collagenase (Catalytic Domain)"/>
    <property type="match status" value="1"/>
</dbReference>
<feature type="region of interest" description="Disordered" evidence="1">
    <location>
        <begin position="1"/>
        <end position="22"/>
    </location>
</feature>
<evidence type="ECO:0000259" key="3">
    <source>
        <dbReference type="Pfam" id="PF17148"/>
    </source>
</evidence>
<sequence>LDDTTKVQSKKSSKGTKKDGKKPFKNVIKDFKKSEGLFTIYWSEEKNKAYLSILPDQLEKVYLAGLTRQSGDGYYLDGSSMLNEYPFMFKQIGNRVQFVNVNVKFRADKDSPFSRSVDRHTSHSILSSTIIESDPHPKDSSILVNIGNLFIYDIEEVTRKSQGIYSFDKKDSYFKDLKSFPFNTEIEIALHFKGKKGKYIYTLPSSTSVLVNYHVSLSAIPETDYQPRLADDRVGHFVTIYQDYTDVRKISPYIRYVNRWNLEKKNPQAKISEPKQPIVYWLENSIPYEFRDAVREGILGWNEAFEAAGFKNAVVVKQMPDEADWDPADVRYSTIRWMFQPGSGYAVGPSRANPYTGELYDADIRISADFVRAFYREQTEFVTPMLGQVSMDFDSEEPAEEFSSKMCQYGDHLQYEMASGWDVMTTSGIIKGTDEELQKYIHNGIVDLILHEVGHTLGLRHNFKASSIYSIEQLSDPAFTKRYGISGSVMDYQPINVFDGETFFQTKPGTYDYWAIEYAYKQPDRSGKSEAHFLESIASRSNDPLLRYGTDEDTFGQSTRGMDPHSSAWDLTDDPMAYYKKRFEM</sequence>